<evidence type="ECO:0000256" key="2">
    <source>
        <dbReference type="ARBA" id="ARBA00006434"/>
    </source>
</evidence>
<evidence type="ECO:0000256" key="6">
    <source>
        <dbReference type="ARBA" id="ARBA00022847"/>
    </source>
</evidence>
<sequence length="636" mass="71164">MILTSIDVAVILGYLVAIIALGIWVSKLASKNIDGYFLGGNQLKWPYLGLSNASGMFDISGTMWMVYLLFIYGLKSVYIPWLWPAFNQIFLMVFLSIWLRRSGVMTGAEWITFRFGDTIGARLSHMVVVAFALLSVLGFLAYGFIGIGKFAAVFLPWELSSNPQQNEIYYGLIMTGLTMVYVVKGGMVSVVFTEVLQFIIMTVACIAIGIIAMQQVSPEMLAKVTPEGWDEMSFGWTLDLDWRGIMDSANQKIIDDGWSLFSVFFMLVLFKGILQSMAGPAPNFDMQRVLSARTPSEAAKMSWLVNLVLLFPRYMMITGLTILALVFFSGELNAMGENADFEQILPFALANYIPAGLLGLVIAGLLATFMSTFAATTNAAPAYVVNDIYKRYINPNASEKTYVYLSYIVSTLFVVFGTCIGLFVPSINDIIMWLVSALYGGYTAANLLKWYWWRFTGMAYFIGMLTGIVAAFPMMFTDLSPLFGFPILFSVCFVACVVTSLLTRSDDMDVLIRFYLKTRPWGLWKPVLTEIQKTHPAVKPNTDFKRDISNCAVGVIWHTALTAAPIFMVIQYWDEFVIALSVIGITSIYLKLFWWDRLQDYPVMIDSGNRVGEGGKSEELNHAYFNSLAAKTVEDR</sequence>
<dbReference type="InterPro" id="IPR001734">
    <property type="entry name" value="Na/solute_symporter"/>
</dbReference>
<evidence type="ECO:0000256" key="12">
    <source>
        <dbReference type="ARBA" id="ARBA00033708"/>
    </source>
</evidence>
<evidence type="ECO:0000256" key="1">
    <source>
        <dbReference type="ARBA" id="ARBA00004651"/>
    </source>
</evidence>
<evidence type="ECO:0000256" key="5">
    <source>
        <dbReference type="ARBA" id="ARBA00022692"/>
    </source>
</evidence>
<dbReference type="RefSeq" id="WP_136737028.1">
    <property type="nucleotide sequence ID" value="NZ_SWDB01000037.1"/>
</dbReference>
<evidence type="ECO:0000256" key="3">
    <source>
        <dbReference type="ARBA" id="ARBA00022448"/>
    </source>
</evidence>
<dbReference type="InterPro" id="IPR050277">
    <property type="entry name" value="Sodium:Solute_Symporter"/>
</dbReference>
<dbReference type="CDD" id="cd11477">
    <property type="entry name" value="SLC5sbd_u1"/>
    <property type="match status" value="1"/>
</dbReference>
<comment type="similarity">
    <text evidence="2 13">Belongs to the sodium:solute symporter (SSF) (TC 2.A.21) family.</text>
</comment>
<keyword evidence="8" id="KW-0915">Sodium</keyword>
<reference evidence="15 16" key="1">
    <citation type="submission" date="2019-04" db="EMBL/GenBank/DDBJ databases">
        <title>Thalassotalea guangxiensis sp. nov., isolated from sediment of the coastal wetland.</title>
        <authorList>
            <person name="Zheng S."/>
            <person name="Zhang D."/>
        </authorList>
    </citation>
    <scope>NUCLEOTIDE SEQUENCE [LARGE SCALE GENOMIC DNA]</scope>
    <source>
        <strain evidence="15 16">ZS-4</strain>
    </source>
</reference>
<keyword evidence="7 14" id="KW-1133">Transmembrane helix</keyword>
<evidence type="ECO:0000256" key="13">
    <source>
        <dbReference type="RuleBase" id="RU362091"/>
    </source>
</evidence>
<accession>A0A4U1B2D7</accession>
<feature type="transmembrane region" description="Helical" evidence="14">
    <location>
        <begin position="455"/>
        <end position="476"/>
    </location>
</feature>
<feature type="transmembrane region" description="Helical" evidence="14">
    <location>
        <begin position="123"/>
        <end position="147"/>
    </location>
</feature>
<comment type="caution">
    <text evidence="15">The sequence shown here is derived from an EMBL/GenBank/DDBJ whole genome shotgun (WGS) entry which is preliminary data.</text>
</comment>
<keyword evidence="16" id="KW-1185">Reference proteome</keyword>
<evidence type="ECO:0000256" key="4">
    <source>
        <dbReference type="ARBA" id="ARBA00022475"/>
    </source>
</evidence>
<evidence type="ECO:0000256" key="9">
    <source>
        <dbReference type="ARBA" id="ARBA00023065"/>
    </source>
</evidence>
<dbReference type="Gene3D" id="1.20.1730.10">
    <property type="entry name" value="Sodium/glucose cotransporter"/>
    <property type="match status" value="1"/>
</dbReference>
<feature type="transmembrane region" description="Helical" evidence="14">
    <location>
        <begin position="258"/>
        <end position="282"/>
    </location>
</feature>
<keyword evidence="10 14" id="KW-0472">Membrane</keyword>
<organism evidence="15 16">
    <name type="scientific">Thalassotalea mangrovi</name>
    <dbReference type="NCBI Taxonomy" id="2572245"/>
    <lineage>
        <taxon>Bacteria</taxon>
        <taxon>Pseudomonadati</taxon>
        <taxon>Pseudomonadota</taxon>
        <taxon>Gammaproteobacteria</taxon>
        <taxon>Alteromonadales</taxon>
        <taxon>Colwelliaceae</taxon>
        <taxon>Thalassotalea</taxon>
    </lineage>
</organism>
<evidence type="ECO:0000313" key="16">
    <source>
        <dbReference type="Proteomes" id="UP000307999"/>
    </source>
</evidence>
<dbReference type="GO" id="GO:0005298">
    <property type="term" value="F:proline:sodium symporter activity"/>
    <property type="evidence" value="ECO:0007669"/>
    <property type="project" value="TreeGrafter"/>
</dbReference>
<dbReference type="GO" id="GO:0005886">
    <property type="term" value="C:plasma membrane"/>
    <property type="evidence" value="ECO:0007669"/>
    <property type="project" value="UniProtKB-SubCell"/>
</dbReference>
<feature type="transmembrane region" description="Helical" evidence="14">
    <location>
        <begin position="6"/>
        <end position="26"/>
    </location>
</feature>
<evidence type="ECO:0000256" key="11">
    <source>
        <dbReference type="ARBA" id="ARBA00023201"/>
    </source>
</evidence>
<feature type="transmembrane region" description="Helical" evidence="14">
    <location>
        <begin position="195"/>
        <end position="213"/>
    </location>
</feature>
<feature type="transmembrane region" description="Helical" evidence="14">
    <location>
        <begin position="78"/>
        <end position="99"/>
    </location>
</feature>
<dbReference type="Pfam" id="PF00474">
    <property type="entry name" value="SSF"/>
    <property type="match status" value="1"/>
</dbReference>
<evidence type="ECO:0000256" key="10">
    <source>
        <dbReference type="ARBA" id="ARBA00023136"/>
    </source>
</evidence>
<keyword evidence="3" id="KW-0813">Transport</keyword>
<protein>
    <submittedName>
        <fullName evidence="15">Sodium:solute symporter</fullName>
    </submittedName>
</protein>
<dbReference type="PANTHER" id="PTHR48086:SF3">
    <property type="entry name" value="SODIUM_PROLINE SYMPORTER"/>
    <property type="match status" value="1"/>
</dbReference>
<feature type="transmembrane region" description="Helical" evidence="14">
    <location>
        <begin position="430"/>
        <end position="448"/>
    </location>
</feature>
<comment type="subcellular location">
    <subcellularLocation>
        <location evidence="1">Cell membrane</location>
        <topology evidence="1">Multi-pass membrane protein</topology>
    </subcellularLocation>
</comment>
<dbReference type="OrthoDB" id="9814523at2"/>
<proteinExistence type="inferred from homology"/>
<evidence type="ECO:0000256" key="7">
    <source>
        <dbReference type="ARBA" id="ARBA00022989"/>
    </source>
</evidence>
<feature type="transmembrane region" description="Helical" evidence="14">
    <location>
        <begin position="401"/>
        <end position="424"/>
    </location>
</feature>
<keyword evidence="6" id="KW-0769">Symport</keyword>
<dbReference type="InterPro" id="IPR038377">
    <property type="entry name" value="Na/Glc_symporter_sf"/>
</dbReference>
<evidence type="ECO:0000256" key="14">
    <source>
        <dbReference type="SAM" id="Phobius"/>
    </source>
</evidence>
<feature type="transmembrane region" description="Helical" evidence="14">
    <location>
        <begin position="47"/>
        <end position="72"/>
    </location>
</feature>
<evidence type="ECO:0000256" key="8">
    <source>
        <dbReference type="ARBA" id="ARBA00023053"/>
    </source>
</evidence>
<dbReference type="Proteomes" id="UP000307999">
    <property type="component" value="Unassembled WGS sequence"/>
</dbReference>
<dbReference type="EMBL" id="SWDB01000037">
    <property type="protein sequence ID" value="TKB43550.1"/>
    <property type="molecule type" value="Genomic_DNA"/>
</dbReference>
<feature type="transmembrane region" description="Helical" evidence="14">
    <location>
        <begin position="548"/>
        <end position="570"/>
    </location>
</feature>
<dbReference type="GO" id="GO:0015193">
    <property type="term" value="F:L-proline transmembrane transporter activity"/>
    <property type="evidence" value="ECO:0007669"/>
    <property type="project" value="TreeGrafter"/>
</dbReference>
<feature type="transmembrane region" description="Helical" evidence="14">
    <location>
        <begin position="349"/>
        <end position="369"/>
    </location>
</feature>
<gene>
    <name evidence="15" type="ORF">E8M12_14735</name>
</gene>
<keyword evidence="9" id="KW-0406">Ion transport</keyword>
<feature type="transmembrane region" description="Helical" evidence="14">
    <location>
        <begin position="167"/>
        <end position="183"/>
    </location>
</feature>
<keyword evidence="11" id="KW-0739">Sodium transport</keyword>
<feature type="transmembrane region" description="Helical" evidence="14">
    <location>
        <begin position="303"/>
        <end position="329"/>
    </location>
</feature>
<comment type="catalytic activity">
    <reaction evidence="12">
        <text>L-proline(in) + Na(+)(in) = L-proline(out) + Na(+)(out)</text>
        <dbReference type="Rhea" id="RHEA:28967"/>
        <dbReference type="ChEBI" id="CHEBI:29101"/>
        <dbReference type="ChEBI" id="CHEBI:60039"/>
    </reaction>
</comment>
<dbReference type="AlphaFoldDB" id="A0A4U1B2D7"/>
<dbReference type="GO" id="GO:0015824">
    <property type="term" value="P:proline transport"/>
    <property type="evidence" value="ECO:0007669"/>
    <property type="project" value="TreeGrafter"/>
</dbReference>
<name>A0A4U1B2D7_9GAMM</name>
<feature type="transmembrane region" description="Helical" evidence="14">
    <location>
        <begin position="482"/>
        <end position="503"/>
    </location>
</feature>
<keyword evidence="4" id="KW-1003">Cell membrane</keyword>
<feature type="transmembrane region" description="Helical" evidence="14">
    <location>
        <begin position="576"/>
        <end position="594"/>
    </location>
</feature>
<dbReference type="PANTHER" id="PTHR48086">
    <property type="entry name" value="SODIUM/PROLINE SYMPORTER-RELATED"/>
    <property type="match status" value="1"/>
</dbReference>
<keyword evidence="5 14" id="KW-0812">Transmembrane</keyword>
<dbReference type="PROSITE" id="PS50283">
    <property type="entry name" value="NA_SOLUT_SYMP_3"/>
    <property type="match status" value="1"/>
</dbReference>
<evidence type="ECO:0000313" key="15">
    <source>
        <dbReference type="EMBL" id="TKB43550.1"/>
    </source>
</evidence>